<feature type="transmembrane region" description="Helical" evidence="5">
    <location>
        <begin position="284"/>
        <end position="301"/>
    </location>
</feature>
<keyword evidence="7" id="KW-1185">Reference proteome</keyword>
<feature type="transmembrane region" description="Helical" evidence="5">
    <location>
        <begin position="350"/>
        <end position="381"/>
    </location>
</feature>
<name>A0A8H6ZB69_9AGAR</name>
<dbReference type="PANTHER" id="PTHR23507">
    <property type="entry name" value="ZGC:174356"/>
    <property type="match status" value="1"/>
</dbReference>
<evidence type="ECO:0000256" key="3">
    <source>
        <dbReference type="ARBA" id="ARBA00022989"/>
    </source>
</evidence>
<feature type="transmembrane region" description="Helical" evidence="5">
    <location>
        <begin position="220"/>
        <end position="239"/>
    </location>
</feature>
<sequence length="474" mass="52347">MLFPSTGFRSFLQAFMSPSHVSTERDALLPRNIRSRDQGKIIVKFLPVVVFASVCRGLSLFARYEYYHRWPAHSPSRRFDTWLQMGEVVLKVDMSAMAVSIFVSFVSVGWWSAIGDRHGRKCVLLISILGSLLRDLIYLAVAQSELQEHGVVMALVIDGLLGGFVTFTGVAHAYISDASASYSSKTLDFCLLHAATFVSFRLGAFLGYVAGYTSVHSNAAFGGSVFLAFYNMVYIYLLLPESLVPQPASLTPEHTPITGLKSAMMDIASPVTIFFRSNPWRSRLVCLALFAFSGSLAYGVLVDTSVSSPNQNLTDLMMPSILRVVTWVCIVPAAAFFFKRTEHYDDHFLFAKVVALWSIAFALLAISVFGVWASILLWIWFKFPYPPGFFLYPLSVAAIPALYSAAVSLTSSDSERGALFGSLSVWAALGEYLSYYFAGNRVDIGYYWAWVASVLVFSFISLASQDSPIPAILP</sequence>
<dbReference type="SUPFAM" id="SSF103473">
    <property type="entry name" value="MFS general substrate transporter"/>
    <property type="match status" value="1"/>
</dbReference>
<dbReference type="AlphaFoldDB" id="A0A8H6ZB69"/>
<reference evidence="6" key="1">
    <citation type="submission" date="2020-05" db="EMBL/GenBank/DDBJ databases">
        <title>Mycena genomes resolve the evolution of fungal bioluminescence.</title>
        <authorList>
            <person name="Tsai I.J."/>
        </authorList>
    </citation>
    <scope>NUCLEOTIDE SEQUENCE</scope>
    <source>
        <strain evidence="6">160909Yilan</strain>
    </source>
</reference>
<protein>
    <submittedName>
        <fullName evidence="6">MFS general substrate transporter</fullName>
    </submittedName>
</protein>
<evidence type="ECO:0000256" key="4">
    <source>
        <dbReference type="ARBA" id="ARBA00023136"/>
    </source>
</evidence>
<feature type="transmembrane region" description="Helical" evidence="5">
    <location>
        <begin position="41"/>
        <end position="62"/>
    </location>
</feature>
<evidence type="ECO:0000256" key="2">
    <source>
        <dbReference type="ARBA" id="ARBA00022692"/>
    </source>
</evidence>
<evidence type="ECO:0000256" key="5">
    <source>
        <dbReference type="SAM" id="Phobius"/>
    </source>
</evidence>
<proteinExistence type="predicted"/>
<feature type="transmembrane region" description="Helical" evidence="5">
    <location>
        <begin position="387"/>
        <end position="406"/>
    </location>
</feature>
<organism evidence="6 7">
    <name type="scientific">Mycena sanguinolenta</name>
    <dbReference type="NCBI Taxonomy" id="230812"/>
    <lineage>
        <taxon>Eukaryota</taxon>
        <taxon>Fungi</taxon>
        <taxon>Dikarya</taxon>
        <taxon>Basidiomycota</taxon>
        <taxon>Agaricomycotina</taxon>
        <taxon>Agaricomycetes</taxon>
        <taxon>Agaricomycetidae</taxon>
        <taxon>Agaricales</taxon>
        <taxon>Marasmiineae</taxon>
        <taxon>Mycenaceae</taxon>
        <taxon>Mycena</taxon>
    </lineage>
</organism>
<keyword evidence="3 5" id="KW-1133">Transmembrane helix</keyword>
<dbReference type="GO" id="GO:0022857">
    <property type="term" value="F:transmembrane transporter activity"/>
    <property type="evidence" value="ECO:0007669"/>
    <property type="project" value="TreeGrafter"/>
</dbReference>
<dbReference type="EMBL" id="JACAZH010000003">
    <property type="protein sequence ID" value="KAF7373101.1"/>
    <property type="molecule type" value="Genomic_DNA"/>
</dbReference>
<feature type="transmembrane region" description="Helical" evidence="5">
    <location>
        <begin position="153"/>
        <end position="175"/>
    </location>
</feature>
<dbReference type="OrthoDB" id="3026777at2759"/>
<dbReference type="Proteomes" id="UP000623467">
    <property type="component" value="Unassembled WGS sequence"/>
</dbReference>
<dbReference type="InterPro" id="IPR036259">
    <property type="entry name" value="MFS_trans_sf"/>
</dbReference>
<feature type="transmembrane region" description="Helical" evidence="5">
    <location>
        <begin position="187"/>
        <end position="208"/>
    </location>
</feature>
<feature type="transmembrane region" description="Helical" evidence="5">
    <location>
        <begin position="94"/>
        <end position="111"/>
    </location>
</feature>
<feature type="transmembrane region" description="Helical" evidence="5">
    <location>
        <begin position="123"/>
        <end position="141"/>
    </location>
</feature>
<dbReference type="GO" id="GO:0016020">
    <property type="term" value="C:membrane"/>
    <property type="evidence" value="ECO:0007669"/>
    <property type="project" value="UniProtKB-SubCell"/>
</dbReference>
<feature type="transmembrane region" description="Helical" evidence="5">
    <location>
        <begin position="418"/>
        <end position="438"/>
    </location>
</feature>
<gene>
    <name evidence="6" type="ORF">MSAN_00517900</name>
</gene>
<comment type="caution">
    <text evidence="6">The sequence shown here is derived from an EMBL/GenBank/DDBJ whole genome shotgun (WGS) entry which is preliminary data.</text>
</comment>
<comment type="subcellular location">
    <subcellularLocation>
        <location evidence="1">Membrane</location>
        <topology evidence="1">Multi-pass membrane protein</topology>
    </subcellularLocation>
</comment>
<evidence type="ECO:0000256" key="1">
    <source>
        <dbReference type="ARBA" id="ARBA00004141"/>
    </source>
</evidence>
<accession>A0A8H6ZB69</accession>
<evidence type="ECO:0000313" key="7">
    <source>
        <dbReference type="Proteomes" id="UP000623467"/>
    </source>
</evidence>
<dbReference type="Gene3D" id="1.20.1250.20">
    <property type="entry name" value="MFS general substrate transporter like domains"/>
    <property type="match status" value="1"/>
</dbReference>
<keyword evidence="2 5" id="KW-0812">Transmembrane</keyword>
<evidence type="ECO:0000313" key="6">
    <source>
        <dbReference type="EMBL" id="KAF7373101.1"/>
    </source>
</evidence>
<dbReference type="PANTHER" id="PTHR23507:SF1">
    <property type="entry name" value="FI18259P1-RELATED"/>
    <property type="match status" value="1"/>
</dbReference>
<feature type="transmembrane region" description="Helical" evidence="5">
    <location>
        <begin position="444"/>
        <end position="463"/>
    </location>
</feature>
<keyword evidence="4 5" id="KW-0472">Membrane</keyword>
<feature type="transmembrane region" description="Helical" evidence="5">
    <location>
        <begin position="321"/>
        <end position="338"/>
    </location>
</feature>